<keyword evidence="19" id="KW-0175">Coiled coil</keyword>
<evidence type="ECO:0000256" key="19">
    <source>
        <dbReference type="SAM" id="Coils"/>
    </source>
</evidence>
<evidence type="ECO:0000256" key="1">
    <source>
        <dbReference type="ARBA" id="ARBA00004651"/>
    </source>
</evidence>
<evidence type="ECO:0000256" key="6">
    <source>
        <dbReference type="ARBA" id="ARBA00022553"/>
    </source>
</evidence>
<comment type="similarity">
    <text evidence="18">Belongs to the sodium channel (TC 1.A.1.10) family.</text>
</comment>
<keyword evidence="5" id="KW-0691">RNA editing</keyword>
<evidence type="ECO:0000256" key="11">
    <source>
        <dbReference type="ARBA" id="ARBA00023053"/>
    </source>
</evidence>
<evidence type="ECO:0000256" key="13">
    <source>
        <dbReference type="ARBA" id="ARBA00023136"/>
    </source>
</evidence>
<dbReference type="FunFam" id="1.20.120.350:FF:000022">
    <property type="entry name" value="Sodium channel protein"/>
    <property type="match status" value="1"/>
</dbReference>
<dbReference type="PANTHER" id="PTHR10037:SF288">
    <property type="entry name" value="SODIUM CHANNEL PROTEIN PARA"/>
    <property type="match status" value="1"/>
</dbReference>
<feature type="transmembrane region" description="Helical" evidence="18">
    <location>
        <begin position="778"/>
        <end position="801"/>
    </location>
</feature>
<gene>
    <name evidence="22" type="ORF">V9T40_011155</name>
</gene>
<feature type="transmembrane region" description="Helical" evidence="18">
    <location>
        <begin position="1409"/>
        <end position="1432"/>
    </location>
</feature>
<dbReference type="FunFam" id="1.20.120.350:FF:000026">
    <property type="entry name" value="Sodium channel protein"/>
    <property type="match status" value="1"/>
</dbReference>
<evidence type="ECO:0000256" key="18">
    <source>
        <dbReference type="RuleBase" id="RU361132"/>
    </source>
</evidence>
<feature type="transmembrane region" description="Helical" evidence="18">
    <location>
        <begin position="266"/>
        <end position="286"/>
    </location>
</feature>
<keyword evidence="16 18" id="KW-0739">Sodium transport</keyword>
<dbReference type="FunFam" id="1.10.287.70:FF:000047">
    <property type="entry name" value="Sodium channel protein"/>
    <property type="match status" value="1"/>
</dbReference>
<feature type="transmembrane region" description="Helical" evidence="18">
    <location>
        <begin position="1726"/>
        <end position="1749"/>
    </location>
</feature>
<dbReference type="InterPro" id="IPR010526">
    <property type="entry name" value="Na_trans_assoc_dom"/>
</dbReference>
<evidence type="ECO:0000256" key="17">
    <source>
        <dbReference type="ARBA" id="ARBA00023303"/>
    </source>
</evidence>
<dbReference type="InterPro" id="IPR027359">
    <property type="entry name" value="Volt_channel_dom_sf"/>
</dbReference>
<feature type="transmembrane region" description="Helical" evidence="18">
    <location>
        <begin position="984"/>
        <end position="1007"/>
    </location>
</feature>
<feature type="transmembrane region" description="Helical" evidence="18">
    <location>
        <begin position="1632"/>
        <end position="1651"/>
    </location>
</feature>
<keyword evidence="15" id="KW-0325">Glycoprotein</keyword>
<evidence type="ECO:0000256" key="4">
    <source>
        <dbReference type="ARBA" id="ARBA00022475"/>
    </source>
</evidence>
<dbReference type="FunFam" id="1.20.120.350:FF:000023">
    <property type="entry name" value="Sodium channel protein"/>
    <property type="match status" value="1"/>
</dbReference>
<reference evidence="22 23" key="1">
    <citation type="submission" date="2024-03" db="EMBL/GenBank/DDBJ databases">
        <title>Adaptation during the transition from Ophiocordyceps entomopathogen to insect associate is accompanied by gene loss and intensified selection.</title>
        <authorList>
            <person name="Ward C.M."/>
            <person name="Onetto C.A."/>
            <person name="Borneman A.R."/>
        </authorList>
    </citation>
    <scope>NUCLEOTIDE SEQUENCE [LARGE SCALE GENOMIC DNA]</scope>
    <source>
        <strain evidence="22">AWRI1</strain>
        <tissue evidence="22">Single Adult Female</tissue>
    </source>
</reference>
<dbReference type="GO" id="GO:0005248">
    <property type="term" value="F:voltage-gated sodium channel activity"/>
    <property type="evidence" value="ECO:0007669"/>
    <property type="project" value="InterPro"/>
</dbReference>
<evidence type="ECO:0000313" key="23">
    <source>
        <dbReference type="Proteomes" id="UP001367676"/>
    </source>
</evidence>
<feature type="region of interest" description="Disordered" evidence="20">
    <location>
        <begin position="1176"/>
        <end position="1215"/>
    </location>
</feature>
<dbReference type="GO" id="GO:0086010">
    <property type="term" value="P:membrane depolarization during action potential"/>
    <property type="evidence" value="ECO:0007669"/>
    <property type="project" value="TreeGrafter"/>
</dbReference>
<keyword evidence="13 18" id="KW-0472">Membrane</keyword>
<comment type="function">
    <text evidence="18">Mediates the voltage-dependent sodium ion permeability of excitable membranes. Assuming opened or closed conformations in response to the voltage difference across the membrane, the protein forms a sodium-selective channel through which Na(+) ions may pass in accordance with their electrochemical gradient.</text>
</comment>
<feature type="transmembrane region" description="Helical" evidence="18">
    <location>
        <begin position="396"/>
        <end position="418"/>
    </location>
</feature>
<feature type="transmembrane region" description="Helical" evidence="18">
    <location>
        <begin position="910"/>
        <end position="929"/>
    </location>
</feature>
<dbReference type="EMBL" id="JBBCAQ010000037">
    <property type="protein sequence ID" value="KAK7573964.1"/>
    <property type="molecule type" value="Genomic_DNA"/>
</dbReference>
<keyword evidence="4" id="KW-1003">Cell membrane</keyword>
<dbReference type="FunFam" id="1.10.287.70:FF:000046">
    <property type="entry name" value="Sodium channel protein"/>
    <property type="match status" value="1"/>
</dbReference>
<feature type="transmembrane region" description="Helical" evidence="18">
    <location>
        <begin position="208"/>
        <end position="231"/>
    </location>
</feature>
<dbReference type="InterPro" id="IPR002048">
    <property type="entry name" value="EF_hand_dom"/>
</dbReference>
<keyword evidence="14" id="KW-1015">Disulfide bond</keyword>
<accession>A0AAN9T6D2</accession>
<evidence type="ECO:0000256" key="10">
    <source>
        <dbReference type="ARBA" id="ARBA00022989"/>
    </source>
</evidence>
<feature type="region of interest" description="Disordered" evidence="20">
    <location>
        <begin position="556"/>
        <end position="576"/>
    </location>
</feature>
<dbReference type="Gene3D" id="1.10.238.10">
    <property type="entry name" value="EF-hand"/>
    <property type="match status" value="1"/>
</dbReference>
<keyword evidence="8" id="KW-0677">Repeat</keyword>
<evidence type="ECO:0000313" key="22">
    <source>
        <dbReference type="EMBL" id="KAK7573964.1"/>
    </source>
</evidence>
<keyword evidence="23" id="KW-1185">Reference proteome</keyword>
<keyword evidence="10 18" id="KW-1133">Transmembrane helix</keyword>
<dbReference type="Pfam" id="PF06512">
    <property type="entry name" value="Na_trans_assoc"/>
    <property type="match status" value="1"/>
</dbReference>
<dbReference type="InterPro" id="IPR058542">
    <property type="entry name" value="IQ_SCN5A_C"/>
</dbReference>
<evidence type="ECO:0000256" key="8">
    <source>
        <dbReference type="ARBA" id="ARBA00022737"/>
    </source>
</evidence>
<feature type="coiled-coil region" evidence="19">
    <location>
        <begin position="422"/>
        <end position="460"/>
    </location>
</feature>
<dbReference type="Gene3D" id="1.20.120.350">
    <property type="entry name" value="Voltage-gated potassium channels. Chain C"/>
    <property type="match status" value="4"/>
</dbReference>
<dbReference type="Pfam" id="PF00520">
    <property type="entry name" value="Ion_trans"/>
    <property type="match status" value="4"/>
</dbReference>
<dbReference type="InterPro" id="IPR043203">
    <property type="entry name" value="VGCC_Ca_Na"/>
</dbReference>
<dbReference type="Pfam" id="PF24609">
    <property type="entry name" value="IQ_SCN5A_C"/>
    <property type="match status" value="1"/>
</dbReference>
<dbReference type="PRINTS" id="PR00170">
    <property type="entry name" value="NACHANNEL"/>
</dbReference>
<comment type="subcellular location">
    <subcellularLocation>
        <location evidence="1 18">Cell membrane</location>
        <topology evidence="1 18">Multi-pass membrane protein</topology>
    </subcellularLocation>
</comment>
<dbReference type="SUPFAM" id="SSF81324">
    <property type="entry name" value="Voltage-gated potassium channels"/>
    <property type="match status" value="4"/>
</dbReference>
<feature type="region of interest" description="Disordered" evidence="20">
    <location>
        <begin position="2021"/>
        <end position="2042"/>
    </location>
</feature>
<feature type="transmembrane region" description="Helical" evidence="18">
    <location>
        <begin position="1602"/>
        <end position="1620"/>
    </location>
</feature>
<evidence type="ECO:0000256" key="14">
    <source>
        <dbReference type="ARBA" id="ARBA00023157"/>
    </source>
</evidence>
<evidence type="ECO:0000256" key="16">
    <source>
        <dbReference type="ARBA" id="ARBA00023201"/>
    </source>
</evidence>
<evidence type="ECO:0000256" key="7">
    <source>
        <dbReference type="ARBA" id="ARBA00022692"/>
    </source>
</evidence>
<evidence type="ECO:0000256" key="12">
    <source>
        <dbReference type="ARBA" id="ARBA00023065"/>
    </source>
</evidence>
<dbReference type="GO" id="GO:0005509">
    <property type="term" value="F:calcium ion binding"/>
    <property type="evidence" value="ECO:0007669"/>
    <property type="project" value="InterPro"/>
</dbReference>
<evidence type="ECO:0000256" key="20">
    <source>
        <dbReference type="SAM" id="MobiDB-lite"/>
    </source>
</evidence>
<keyword evidence="17 18" id="KW-0407">Ion channel</keyword>
<protein>
    <recommendedName>
        <fullName evidence="18">Sodium channel protein</fullName>
    </recommendedName>
</protein>
<dbReference type="InterPro" id="IPR024583">
    <property type="entry name" value="Na_trans_cytopl"/>
</dbReference>
<name>A0AAN9T6D2_9HEMI</name>
<dbReference type="PANTHER" id="PTHR10037">
    <property type="entry name" value="VOLTAGE-GATED CATION CHANNEL CALCIUM AND SODIUM"/>
    <property type="match status" value="1"/>
</dbReference>
<feature type="transmembrane region" description="Helical" evidence="18">
    <location>
        <begin position="1515"/>
        <end position="1539"/>
    </location>
</feature>
<comment type="caution">
    <text evidence="18">Lacks conserved residue(s) required for the propagation of feature annotation.</text>
</comment>
<dbReference type="Pfam" id="PF11933">
    <property type="entry name" value="Na_trans_cytopl"/>
    <property type="match status" value="1"/>
</dbReference>
<dbReference type="GO" id="GO:0001518">
    <property type="term" value="C:voltage-gated sodium channel complex"/>
    <property type="evidence" value="ECO:0007669"/>
    <property type="project" value="UniProtKB-UniRule"/>
</dbReference>
<feature type="transmembrane region" description="Helical" evidence="18">
    <location>
        <begin position="1663"/>
        <end position="1687"/>
    </location>
</feature>
<keyword evidence="7 18" id="KW-0812">Transmembrane</keyword>
<feature type="transmembrane region" description="Helical" evidence="18">
    <location>
        <begin position="1345"/>
        <end position="1368"/>
    </location>
</feature>
<keyword evidence="2 18" id="KW-0813">Transport</keyword>
<feature type="transmembrane region" description="Helical" evidence="18">
    <location>
        <begin position="141"/>
        <end position="164"/>
    </location>
</feature>
<feature type="transmembrane region" description="Helical" evidence="18">
    <location>
        <begin position="822"/>
        <end position="841"/>
    </location>
</feature>
<keyword evidence="9 18" id="KW-0851">Voltage-gated channel</keyword>
<feature type="transmembrane region" description="Helical" evidence="18">
    <location>
        <begin position="847"/>
        <end position="866"/>
    </location>
</feature>
<keyword evidence="12 18" id="KW-0406">Ion transport</keyword>
<feature type="region of interest" description="Disordered" evidence="20">
    <location>
        <begin position="1988"/>
        <end position="2009"/>
    </location>
</feature>
<feature type="compositionally biased region" description="Basic and acidic residues" evidence="20">
    <location>
        <begin position="1176"/>
        <end position="1203"/>
    </location>
</feature>
<dbReference type="InterPro" id="IPR001696">
    <property type="entry name" value="Na_channel_asu"/>
</dbReference>
<dbReference type="InterPro" id="IPR044564">
    <property type="entry name" value="Na_chnl_inactivation_gate"/>
</dbReference>
<evidence type="ECO:0000256" key="15">
    <source>
        <dbReference type="ARBA" id="ARBA00023180"/>
    </source>
</evidence>
<keyword evidence="3 18" id="KW-0894">Sodium channel</keyword>
<organism evidence="22 23">
    <name type="scientific">Parthenolecanium corni</name>
    <dbReference type="NCBI Taxonomy" id="536013"/>
    <lineage>
        <taxon>Eukaryota</taxon>
        <taxon>Metazoa</taxon>
        <taxon>Ecdysozoa</taxon>
        <taxon>Arthropoda</taxon>
        <taxon>Hexapoda</taxon>
        <taxon>Insecta</taxon>
        <taxon>Pterygota</taxon>
        <taxon>Neoptera</taxon>
        <taxon>Paraneoptera</taxon>
        <taxon>Hemiptera</taxon>
        <taxon>Sternorrhyncha</taxon>
        <taxon>Coccoidea</taxon>
        <taxon>Coccidae</taxon>
        <taxon>Parthenolecanium</taxon>
    </lineage>
</organism>
<comment type="caution">
    <text evidence="22">The sequence shown here is derived from an EMBL/GenBank/DDBJ whole genome shotgun (WGS) entry which is preliminary data.</text>
</comment>
<dbReference type="Proteomes" id="UP001367676">
    <property type="component" value="Unassembled WGS sequence"/>
</dbReference>
<keyword evidence="6" id="KW-0597">Phosphoprotein</keyword>
<dbReference type="CDD" id="cd13433">
    <property type="entry name" value="Na_channel_gate"/>
    <property type="match status" value="1"/>
</dbReference>
<evidence type="ECO:0000256" key="2">
    <source>
        <dbReference type="ARBA" id="ARBA00022448"/>
    </source>
</evidence>
<evidence type="ECO:0000259" key="21">
    <source>
        <dbReference type="PROSITE" id="PS50222"/>
    </source>
</evidence>
<evidence type="ECO:0000256" key="5">
    <source>
        <dbReference type="ARBA" id="ARBA00022495"/>
    </source>
</evidence>
<keyword evidence="11 18" id="KW-0915">Sodium</keyword>
<feature type="domain" description="EF-hand" evidence="21">
    <location>
        <begin position="1856"/>
        <end position="1891"/>
    </location>
</feature>
<sequence>MYAVFAVRHQSYCEEKIGTTKKKLGRKKIAGWEKKRNGTLIYEKGPPKHVSAEIRYEEEDVDEGPQPDPTLEQGVPLPIRLHNQFPAELVSVPLEDIDPFYHNQRTFVVVSKGKDIFRFSATNALWALDPFNPIRRVAINVLVHPLFSIIIIMTILTNCVLMAVTPNPTIESTEVIFTSIYTFESAVKVMARGFILENFTYLRDAWNWLDFVVIALAYCTMGIDLGNLAVLRTFRVLRALKTVAIVPGLKTIVGAVIESVKNLRDVIILTMFSLSVFALMGLQLYMGVLTQKCVLRFPEDGSFGNLTDESWHKFCSNESHWYGEYNNYQLCGNATGAGQCPPEYMCLAGFGDNPNYGYTNFDTFGWALLSAFRLMMQDFWENLYQQVLRVMGPYHILFFIVIIFLGSFYLLNLILAIVAMSYDELQKKAEEEEAAEIEAIKQAEEAAQEREERKAAHESRVAERAERAGKRAAEEALAIANRNNSVAKSPSEYSSQSYELFVGQEKGTVDDNKEKMSIRSDTLSQGKQSLQSNKIRKVSATSLSLPASPFNLRRASKGSHQFTLRSSRPRFPAAPDTRPLVLNTLLDAQDHLPYVDDSTAVTPMSDENGVLIMPSYFMNMSTRHSSYTSHTSRISYTSHADLFKQPYLTTKESQLKFRSQRYNSSSDYKESKEYDLAYTEQEESVPADKAKFSDNVVTQQPLVDMKDVMVLNDIIEQAAGRQSHGSDLHVATTYYFPTEEEEDELTAKERFLILCMKGIDVFCVWDCCWFWLEVQKVVSFIVFDPFTELFITLCIVVNTLFMALDHYNMDRDLERMLKTGNYFFSATFAIEATLKLMAMSPKFYFQVGWNIFDFIIVVLSLVEFSLEGVQGLSVLRSFRLLRVFKLAKSWPTLNLLISIMGRTIGALGNLTFVLCIIIFIFAVMGMQLFGKNYIDNVHLFPDGALPRWNFTDFMHSFMIVFRVLCGEWIESMWDCLLVGDGSCIPFFLATVVIGNLVVLNLFLALLLSNFGSSNLSAPTADSDTSKIVEAFDRIGRFTNWIKMSIFKVLKAIKARVTNQISVQQAPTDPCINYNWNQVIRDRDLDYNITSNDILADGIIYGEKKDQLEVTIGEGMEFTIHGDIKSRLKEKRSIVCNNIGNHKDNRSDIDFIKNKYDHDNVSNKSYGSHIYRSYKNESHKGSFEDNTHGEEKKDASKEDVGHELDEGEGDDTVLSTTDKLTPKINQIALEQDSEEMMEYPADCFSDDCYRRFPFLLGDEESPFWQGWANLRLKTFQLIENKYFETAVITMILLSSLALALEDVHLQSRPILQDILYYMDRIFTVIFFIEMLIKWLALGFRKYFTNAWCWLDFIIVMLSLINLAAIWLGAADIPAFRSMRTLRALRPLRAVSRWEGMRVVVNALVQAIPSIFNVLLVCLIFWLIFAIMGVQLFAGKYHKCEDENGVKLDHEIVPDKDTCDRENYTWQNSPMNFDHVGKAYLCLFQVATFKGWMPIMYDAIDSRELAKQPVYETNIYMYLYFVFFIIFGSFFTLNLFIGVIIDNFNEQKKKIRGSLEMFMTEDQKKYYNAMKKMGSKKPLKAIPRPKWKVSAIAFEICTNKKFDMIIMLFIGLNMLTMTLDRYRPSKTLGDTLEMLNTIFIVIFSGECILKILALRYHYFKEPWNLFDFIVVILSIIGLVLSDIIAKYFVSPTLLRVVRVAKVGRVLRLVKGAKGIRTLLFALAMSLPALFNICLLLFLVMFIFAIFGMSFFMHVKNKSGIDDVYNFKTFGQSFILLFQMSTSAGWDGVLDGIINEEDCDLPDMEMGSPGSCGNATMGITFLLSYLVISFLIVINMYIAVILENYSQATEDVQEGLTDDDYDMYYEIWQQFDPDGTQYIRYNQLSDFLDILEPPLQIHKPNKYKIVSMDIPICKGDRMFCVDILDALTKDFFARKGNAIEETAEIGEIQTRPDEVDYEPVSSTLWRQREEYCAKVIQNAYKKYRYEDKNECTKSSNENDVAEPEDGGNYTTVLIENDGLNTTNAHDVVIRSRSSSKASGSEPAEV</sequence>
<dbReference type="FunFam" id="1.10.238.10:FF:000061">
    <property type="entry name" value="Sodium channel protein"/>
    <property type="match status" value="1"/>
</dbReference>
<proteinExistence type="inferred from homology"/>
<evidence type="ECO:0000256" key="3">
    <source>
        <dbReference type="ARBA" id="ARBA00022461"/>
    </source>
</evidence>
<dbReference type="FunFam" id="1.20.120.350:FF:000019">
    <property type="entry name" value="Sodium channel protein"/>
    <property type="match status" value="1"/>
</dbReference>
<feature type="transmembrane region" description="Helical" evidence="18">
    <location>
        <begin position="1319"/>
        <end position="1338"/>
    </location>
</feature>
<dbReference type="Gene3D" id="1.10.287.70">
    <property type="match status" value="4"/>
</dbReference>
<feature type="compositionally biased region" description="Low complexity" evidence="20">
    <location>
        <begin position="2028"/>
        <end position="2042"/>
    </location>
</feature>
<feature type="transmembrane region" description="Helical" evidence="18">
    <location>
        <begin position="1818"/>
        <end position="1839"/>
    </location>
</feature>
<dbReference type="PROSITE" id="PS50222">
    <property type="entry name" value="EF_HAND_2"/>
    <property type="match status" value="1"/>
</dbReference>
<dbReference type="InterPro" id="IPR005821">
    <property type="entry name" value="Ion_trans_dom"/>
</dbReference>
<dbReference type="GO" id="GO:0019228">
    <property type="term" value="P:neuronal action potential"/>
    <property type="evidence" value="ECO:0007669"/>
    <property type="project" value="TreeGrafter"/>
</dbReference>
<evidence type="ECO:0000256" key="9">
    <source>
        <dbReference type="ARBA" id="ARBA00022882"/>
    </source>
</evidence>